<evidence type="ECO:0000313" key="1">
    <source>
        <dbReference type="EMBL" id="XRP73266.1"/>
    </source>
</evidence>
<gene>
    <name evidence="1" type="ORF">HF292_001080</name>
</gene>
<reference evidence="1 2" key="1">
    <citation type="journal article" date="2021" name="ISME J.">
        <title>Genomic evolution of the class Acidithiobacillia: deep-branching Proteobacteria living in extreme acidic conditions.</title>
        <authorList>
            <person name="Moya-Beltran A."/>
            <person name="Beard S."/>
            <person name="Rojas-Villalobos C."/>
            <person name="Issotta F."/>
            <person name="Gallardo Y."/>
            <person name="Ulloa R."/>
            <person name="Giaveno A."/>
            <person name="Degli Esposti M."/>
            <person name="Johnson D.B."/>
            <person name="Quatrini R."/>
        </authorList>
    </citation>
    <scope>NUCLEOTIDE SEQUENCE [LARGE SCALE GENOMIC DNA]</scope>
    <source>
        <strain evidence="1 2">CF3</strain>
    </source>
</reference>
<dbReference type="EMBL" id="CP130946">
    <property type="protein sequence ID" value="XRP73266.1"/>
    <property type="molecule type" value="Genomic_DNA"/>
</dbReference>
<dbReference type="Proteomes" id="UP001196097">
    <property type="component" value="Chromosome"/>
</dbReference>
<proteinExistence type="predicted"/>
<name>A0ACD5IJR9_9PROT</name>
<accession>A0ACD5IJR9</accession>
<sequence>MTGLHIILSALFFFLMLGGMFWMGQFIWFPGGESLLGLLVHDAEPPTKANEVWAMDLYQATFSPDCGARWVQSLMVGVSWTSWIFLLVLAMLGTLSVAGLLPKTPITFWLVISDFLLWTITMALLPILLFVELVLLNRKGVLLNFRSRKARWIDGHPAPKNSWPSGKLPWWFWLDSGGFETLLRMTVFLGGFLASIAAIFYFSHASDPKVITIEGFWSVLSLWVLAIIWLTIPLTIWLSHLDWTHRNRELLLLWAGKQR</sequence>
<keyword evidence="2" id="KW-1185">Reference proteome</keyword>
<protein>
    <submittedName>
        <fullName evidence="1">Uncharacterized protein</fullName>
    </submittedName>
</protein>
<evidence type="ECO:0000313" key="2">
    <source>
        <dbReference type="Proteomes" id="UP001196097"/>
    </source>
</evidence>
<organism evidence="1 2">
    <name type="scientific">Acidithiobacillus ferruginosus</name>
    <dbReference type="NCBI Taxonomy" id="3063951"/>
    <lineage>
        <taxon>Bacteria</taxon>
        <taxon>Pseudomonadati</taxon>
        <taxon>Pseudomonadota</taxon>
        <taxon>Acidithiobacillia</taxon>
        <taxon>Acidithiobacillales</taxon>
        <taxon>Acidithiobacillaceae</taxon>
        <taxon>Acidithiobacillus</taxon>
    </lineage>
</organism>